<evidence type="ECO:0000313" key="3">
    <source>
        <dbReference type="Proteomes" id="UP000318242"/>
    </source>
</evidence>
<dbReference type="Proteomes" id="UP000318242">
    <property type="component" value="Unassembled WGS sequence"/>
</dbReference>
<protein>
    <recommendedName>
        <fullName evidence="1">EAL domain-containing protein</fullName>
    </recommendedName>
</protein>
<gene>
    <name evidence="2" type="ORF">VCO01S_01300</name>
</gene>
<dbReference type="InterPro" id="IPR035919">
    <property type="entry name" value="EAL_sf"/>
</dbReference>
<dbReference type="AlphaFoldDB" id="A0A4Y3IHQ0"/>
<evidence type="ECO:0000259" key="1">
    <source>
        <dbReference type="PROSITE" id="PS50883"/>
    </source>
</evidence>
<name>A0A4Y3IHQ0_9VIBR</name>
<feature type="domain" description="EAL" evidence="1">
    <location>
        <begin position="1"/>
        <end position="204"/>
    </location>
</feature>
<evidence type="ECO:0000313" key="2">
    <source>
        <dbReference type="EMBL" id="GEA58937.1"/>
    </source>
</evidence>
<sequence length="256" mass="29746">MYSSFIARQSISDRNGNTVAYELLYRQSHLNRYPKVNANYATRSIMVDLLLDQSQLLLNNVTGYINFSHDCIINGLPLCLPPENIVIEVLEGDSPSIELIEAIKDLHSKGYQIALDDFIPSPEWDPVIPFISIIKLDIKQYSLFDSHRFIQAHKHLNIRFIAEKIEHKHQYLQARNAGFDLFQGYYLAMPEMFEKHVLNESYPLWYRKVYQELNHQARSPSTVYELPDTIAANEVLQNSQHQFIAFTGRQSSLRNK</sequence>
<dbReference type="SUPFAM" id="SSF141868">
    <property type="entry name" value="EAL domain-like"/>
    <property type="match status" value="1"/>
</dbReference>
<dbReference type="Gene3D" id="3.20.20.450">
    <property type="entry name" value="EAL domain"/>
    <property type="match status" value="1"/>
</dbReference>
<dbReference type="PROSITE" id="PS50883">
    <property type="entry name" value="EAL"/>
    <property type="match status" value="1"/>
</dbReference>
<accession>A0A4Y3IHQ0</accession>
<dbReference type="EMBL" id="BJLH01000001">
    <property type="protein sequence ID" value="GEA58937.1"/>
    <property type="molecule type" value="Genomic_DNA"/>
</dbReference>
<organism evidence="2 3">
    <name type="scientific">Vibrio comitans NBRC 102076</name>
    <dbReference type="NCBI Taxonomy" id="1219078"/>
    <lineage>
        <taxon>Bacteria</taxon>
        <taxon>Pseudomonadati</taxon>
        <taxon>Pseudomonadota</taxon>
        <taxon>Gammaproteobacteria</taxon>
        <taxon>Vibrionales</taxon>
        <taxon>Vibrionaceae</taxon>
        <taxon>Vibrio</taxon>
    </lineage>
</organism>
<comment type="caution">
    <text evidence="2">The sequence shown here is derived from an EMBL/GenBank/DDBJ whole genome shotgun (WGS) entry which is preliminary data.</text>
</comment>
<dbReference type="InterPro" id="IPR001633">
    <property type="entry name" value="EAL_dom"/>
</dbReference>
<keyword evidence="3" id="KW-1185">Reference proteome</keyword>
<proteinExistence type="predicted"/>
<reference evidence="2 3" key="1">
    <citation type="submission" date="2019-06" db="EMBL/GenBank/DDBJ databases">
        <title>Whole genome shotgun sequence of Vibrio comitans NBRC 102076.</title>
        <authorList>
            <person name="Hosoyama A."/>
            <person name="Uohara A."/>
            <person name="Ohji S."/>
            <person name="Ichikawa N."/>
        </authorList>
    </citation>
    <scope>NUCLEOTIDE SEQUENCE [LARGE SCALE GENOMIC DNA]</scope>
    <source>
        <strain evidence="2 3">NBRC 102076</strain>
    </source>
</reference>
<dbReference type="RefSeq" id="WP_244311325.1">
    <property type="nucleotide sequence ID" value="NZ_BJLH01000001.1"/>
</dbReference>